<feature type="domain" description="Ig-like" evidence="9">
    <location>
        <begin position="510"/>
        <end position="607"/>
    </location>
</feature>
<protein>
    <recommendedName>
        <fullName evidence="13">Nephrin</fullName>
    </recommendedName>
</protein>
<keyword evidence="3 8" id="KW-0472">Membrane</keyword>
<dbReference type="CDD" id="cd00063">
    <property type="entry name" value="FN3"/>
    <property type="match status" value="1"/>
</dbReference>
<dbReference type="InterPro" id="IPR051275">
    <property type="entry name" value="Cell_adhesion_signaling"/>
</dbReference>
<keyword evidence="2" id="KW-0677">Repeat</keyword>
<dbReference type="SMART" id="SM00060">
    <property type="entry name" value="FN3"/>
    <property type="match status" value="1"/>
</dbReference>
<dbReference type="Pfam" id="PF13927">
    <property type="entry name" value="Ig_3"/>
    <property type="match status" value="2"/>
</dbReference>
<dbReference type="InterPro" id="IPR036116">
    <property type="entry name" value="FN3_sf"/>
</dbReference>
<feature type="domain" description="Ig-like" evidence="9">
    <location>
        <begin position="414"/>
        <end position="503"/>
    </location>
</feature>
<evidence type="ECO:0000256" key="4">
    <source>
        <dbReference type="ARBA" id="ARBA00023157"/>
    </source>
</evidence>
<keyword evidence="8" id="KW-1133">Transmembrane helix</keyword>
<dbReference type="Pfam" id="PF08205">
    <property type="entry name" value="C2-set_2"/>
    <property type="match status" value="3"/>
</dbReference>
<dbReference type="SUPFAM" id="SSF48726">
    <property type="entry name" value="Immunoglobulin"/>
    <property type="match status" value="6"/>
</dbReference>
<evidence type="ECO:0000313" key="11">
    <source>
        <dbReference type="EMBL" id="KAK6623566.1"/>
    </source>
</evidence>
<keyword evidence="5" id="KW-0325">Glycoprotein</keyword>
<evidence type="ECO:0008006" key="13">
    <source>
        <dbReference type="Google" id="ProtNLM"/>
    </source>
</evidence>
<dbReference type="GO" id="GO:0009653">
    <property type="term" value="P:anatomical structure morphogenesis"/>
    <property type="evidence" value="ECO:0007669"/>
    <property type="project" value="UniProtKB-ARBA"/>
</dbReference>
<dbReference type="SMART" id="SM00408">
    <property type="entry name" value="IGc2"/>
    <property type="match status" value="5"/>
</dbReference>
<accession>A0AAN8S162</accession>
<evidence type="ECO:0000256" key="2">
    <source>
        <dbReference type="ARBA" id="ARBA00022737"/>
    </source>
</evidence>
<feature type="transmembrane region" description="Helical" evidence="8">
    <location>
        <begin position="783"/>
        <end position="809"/>
    </location>
</feature>
<feature type="domain" description="Fibronectin type-III" evidence="10">
    <location>
        <begin position="614"/>
        <end position="714"/>
    </location>
</feature>
<dbReference type="SMART" id="SM00409">
    <property type="entry name" value="IG"/>
    <property type="match status" value="5"/>
</dbReference>
<dbReference type="PROSITE" id="PS50835">
    <property type="entry name" value="IG_LIKE"/>
    <property type="match status" value="6"/>
</dbReference>
<comment type="caution">
    <text evidence="11">The sequence shown here is derived from an EMBL/GenBank/DDBJ whole genome shotgun (WGS) entry which is preliminary data.</text>
</comment>
<keyword evidence="6" id="KW-0393">Immunoglobulin domain</keyword>
<sequence length="1026" mass="112307">MQSKELVEGEAQVPVRDEQNSPVAPAHVTISGATEAKAGEKVFLTCTTDNSNPPADIKWMVGGRQVRNTSVITMPSPDGGSVSTSNITVSVGQNRRSVVVICHGLNMHLTENIVGTHTINVLYPPGHPIISGYTRGTNIPVGTVQMISCISSGGNPLATLTWYKNDKKITSVSKTNDRSVSAEITVYTNMTDNGAIYKCEASNPATEVPFIETVKLNVYFPPDHVRVRKEPAELKPGQVATLTCESSSSNPPAKLSWWKEGIPVGGAVNSTKPGLHGGVISIIELKVNVTPEINGVVYTCQATNEPLQRSVHDAFTLDVLYKPVFKALPVSTYSAIEGESLLVLLETKGNPSNMVYSWSKNGGSFSKKNSRIFVDGPMLNITRLNRHDSGEYKCTAFNSQGSAHVTFNISVQYPAHVVSVPRYVIASPGESVELNCTVDGNPLREGHVSWRNKNFEDFDERTTKSFMNSTSYLVVRAARKKDVGPFDCVVNNGVGNETFKTVQLLVKYKPEMDSSPARIKAASNIGSTGRLICRTSSVPKPTFVWFRNGAIISVNTTSKYLSEFHEIDLTTFESILLIDNVEATDYGKYECEAQNEEGTSKSTIVLNVTSAPDVPLSLSVLNVTHDSVTISWVPGFDGGLRTSYRIRYRPEHTNSEKEGYRYLDVMTENATSFTVTGLDLDTEYVFTLMAFNERGSSNYMHDVVRTRTSSTPPPSLHSPPLGSLGENEFSMKMVVITAVAGITMLALNILVVGCCLRRRSRNKRLSDVMLPEELLGKADIPRIIIISVSITGVILLLFNVLLVACFILRKKNKKVKKGPSEQGSNKSATIEMYAPSSYNETVTGETLSSVSEKSENYSNGEVNADYAEDGCKVATSTYLIDQFDYPFQYPASYEMQHQMRANHVVQDPEIVPARNTLPHPVSKGNYISNSVLPPPTIEGAYYNMQPDSRYLPYSQTLEYNHTLPTGNGSLKRQRGPVLPDVTVLHNNSSPPKMSGPVLSATLMPQPALSTFGQTYPPNLENEGHLV</sequence>
<dbReference type="InterPro" id="IPR003599">
    <property type="entry name" value="Ig_sub"/>
</dbReference>
<dbReference type="PANTHER" id="PTHR11640:SF31">
    <property type="entry name" value="IRREGULAR CHIASM C-ROUGHEST PROTEIN-RELATED"/>
    <property type="match status" value="1"/>
</dbReference>
<dbReference type="Gene3D" id="2.60.40.10">
    <property type="entry name" value="Immunoglobulins"/>
    <property type="match status" value="7"/>
</dbReference>
<feature type="domain" description="Ig-like" evidence="9">
    <location>
        <begin position="128"/>
        <end position="217"/>
    </location>
</feature>
<evidence type="ECO:0000256" key="5">
    <source>
        <dbReference type="ARBA" id="ARBA00023180"/>
    </source>
</evidence>
<dbReference type="PANTHER" id="PTHR11640">
    <property type="entry name" value="NEPHRIN"/>
    <property type="match status" value="1"/>
</dbReference>
<evidence type="ECO:0000256" key="6">
    <source>
        <dbReference type="ARBA" id="ARBA00023319"/>
    </source>
</evidence>
<dbReference type="InterPro" id="IPR013098">
    <property type="entry name" value="Ig_I-set"/>
</dbReference>
<feature type="domain" description="Ig-like" evidence="9">
    <location>
        <begin position="222"/>
        <end position="312"/>
    </location>
</feature>
<feature type="domain" description="Ig-like" evidence="9">
    <location>
        <begin position="323"/>
        <end position="410"/>
    </location>
</feature>
<dbReference type="GO" id="GO:0016020">
    <property type="term" value="C:membrane"/>
    <property type="evidence" value="ECO:0007669"/>
    <property type="project" value="UniProtKB-SubCell"/>
</dbReference>
<evidence type="ECO:0000256" key="1">
    <source>
        <dbReference type="ARBA" id="ARBA00004479"/>
    </source>
</evidence>
<keyword evidence="8" id="KW-0812">Transmembrane</keyword>
<dbReference type="InterPro" id="IPR003598">
    <property type="entry name" value="Ig_sub2"/>
</dbReference>
<evidence type="ECO:0000256" key="7">
    <source>
        <dbReference type="SAM" id="MobiDB-lite"/>
    </source>
</evidence>
<gene>
    <name evidence="11" type="ORF">RUM43_009418</name>
</gene>
<feature type="domain" description="Ig-like" evidence="9">
    <location>
        <begin position="25"/>
        <end position="120"/>
    </location>
</feature>
<dbReference type="Pfam" id="PF00041">
    <property type="entry name" value="fn3"/>
    <property type="match status" value="1"/>
</dbReference>
<dbReference type="AlphaFoldDB" id="A0AAN8S162"/>
<dbReference type="SUPFAM" id="SSF49265">
    <property type="entry name" value="Fibronectin type III"/>
    <property type="match status" value="1"/>
</dbReference>
<evidence type="ECO:0000313" key="12">
    <source>
        <dbReference type="Proteomes" id="UP001372834"/>
    </source>
</evidence>
<name>A0AAN8S162_POLSC</name>
<dbReference type="InterPro" id="IPR036179">
    <property type="entry name" value="Ig-like_dom_sf"/>
</dbReference>
<evidence type="ECO:0000259" key="10">
    <source>
        <dbReference type="PROSITE" id="PS50853"/>
    </source>
</evidence>
<evidence type="ECO:0000256" key="8">
    <source>
        <dbReference type="SAM" id="Phobius"/>
    </source>
</evidence>
<feature type="transmembrane region" description="Helical" evidence="8">
    <location>
        <begin position="733"/>
        <end position="756"/>
    </location>
</feature>
<dbReference type="InterPro" id="IPR003961">
    <property type="entry name" value="FN3_dom"/>
</dbReference>
<proteinExistence type="predicted"/>
<reference evidence="11 12" key="1">
    <citation type="submission" date="2023-10" db="EMBL/GenBank/DDBJ databases">
        <title>Genomes of two closely related lineages of the louse Polyplax serrata with different host specificities.</title>
        <authorList>
            <person name="Martinu J."/>
            <person name="Tarabai H."/>
            <person name="Stefka J."/>
            <person name="Hypsa V."/>
        </authorList>
    </citation>
    <scope>NUCLEOTIDE SEQUENCE [LARGE SCALE GENOMIC DNA]</scope>
    <source>
        <strain evidence="11">HR10_N</strain>
    </source>
</reference>
<dbReference type="EMBL" id="JAWJWE010000038">
    <property type="protein sequence ID" value="KAK6623566.1"/>
    <property type="molecule type" value="Genomic_DNA"/>
</dbReference>
<dbReference type="GO" id="GO:0030154">
    <property type="term" value="P:cell differentiation"/>
    <property type="evidence" value="ECO:0007669"/>
    <property type="project" value="UniProtKB-ARBA"/>
</dbReference>
<dbReference type="InterPro" id="IPR013783">
    <property type="entry name" value="Ig-like_fold"/>
</dbReference>
<organism evidence="11 12">
    <name type="scientific">Polyplax serrata</name>
    <name type="common">Common mouse louse</name>
    <dbReference type="NCBI Taxonomy" id="468196"/>
    <lineage>
        <taxon>Eukaryota</taxon>
        <taxon>Metazoa</taxon>
        <taxon>Ecdysozoa</taxon>
        <taxon>Arthropoda</taxon>
        <taxon>Hexapoda</taxon>
        <taxon>Insecta</taxon>
        <taxon>Pterygota</taxon>
        <taxon>Neoptera</taxon>
        <taxon>Paraneoptera</taxon>
        <taxon>Psocodea</taxon>
        <taxon>Troctomorpha</taxon>
        <taxon>Phthiraptera</taxon>
        <taxon>Anoplura</taxon>
        <taxon>Polyplacidae</taxon>
        <taxon>Polyplax</taxon>
    </lineage>
</organism>
<comment type="subcellular location">
    <subcellularLocation>
        <location evidence="1">Membrane</location>
        <topology evidence="1">Single-pass type I membrane protein</topology>
    </subcellularLocation>
</comment>
<dbReference type="PROSITE" id="PS50853">
    <property type="entry name" value="FN3"/>
    <property type="match status" value="1"/>
</dbReference>
<dbReference type="CDD" id="cd00096">
    <property type="entry name" value="Ig"/>
    <property type="match status" value="1"/>
</dbReference>
<dbReference type="Proteomes" id="UP001372834">
    <property type="component" value="Unassembled WGS sequence"/>
</dbReference>
<feature type="region of interest" description="Disordered" evidence="7">
    <location>
        <begin position="1"/>
        <end position="23"/>
    </location>
</feature>
<evidence type="ECO:0000256" key="3">
    <source>
        <dbReference type="ARBA" id="ARBA00023136"/>
    </source>
</evidence>
<evidence type="ECO:0000259" key="9">
    <source>
        <dbReference type="PROSITE" id="PS50835"/>
    </source>
</evidence>
<dbReference type="InterPro" id="IPR007110">
    <property type="entry name" value="Ig-like_dom"/>
</dbReference>
<dbReference type="Pfam" id="PF07679">
    <property type="entry name" value="I-set"/>
    <property type="match status" value="1"/>
</dbReference>
<dbReference type="InterPro" id="IPR013162">
    <property type="entry name" value="CD80_C2-set"/>
</dbReference>
<keyword evidence="4" id="KW-1015">Disulfide bond</keyword>